<keyword evidence="2" id="KW-0805">Transcription regulation</keyword>
<keyword evidence="4" id="KW-0804">Transcription</keyword>
<dbReference type="InterPro" id="IPR036388">
    <property type="entry name" value="WH-like_DNA-bd_sf"/>
</dbReference>
<dbReference type="InterPro" id="IPR005119">
    <property type="entry name" value="LysR_subst-bd"/>
</dbReference>
<gene>
    <name evidence="6" type="primary">nodD2_2</name>
    <name evidence="6" type="ORF">VSP9026_04346</name>
</gene>
<dbReference type="InterPro" id="IPR000847">
    <property type="entry name" value="LysR_HTH_N"/>
</dbReference>
<evidence type="ECO:0000313" key="6">
    <source>
        <dbReference type="EMBL" id="SIO96543.1"/>
    </source>
</evidence>
<accession>A0A1N6MAV4</accession>
<dbReference type="Proteomes" id="UP000184774">
    <property type="component" value="Unassembled WGS sequence"/>
</dbReference>
<evidence type="ECO:0000256" key="1">
    <source>
        <dbReference type="ARBA" id="ARBA00009437"/>
    </source>
</evidence>
<keyword evidence="3" id="KW-0238">DNA-binding</keyword>
<sequence length="315" mass="35673">MMPDMNLLKALDVLLTEKSVAIAANRLGLSTSATSRTLARLRLITGDQLLVRAGRNMVLTPYAESIKARTRHTVFEVLDILQPNIRPLDLSALERTFTIRANDGFIETFASQLIIHFAKYAPRVRLRFMPKPQKSPESLREGNVDLEIGVLKNMGPEIRIKALFYDRFVSVVRKGHPLDQCESVTIQQYCQFSHIIASRRGDFSGPIDEQLESQGVTRHIAATVPSFPAALEVARCSDLIALVPASFLLNEQLNCDHSNLWAFELPVQTDDITVSMMWHPRLQLDSANIWLREQVENVCKEAMKLREVSYHPIRQ</sequence>
<dbReference type="GO" id="GO:0003700">
    <property type="term" value="F:DNA-binding transcription factor activity"/>
    <property type="evidence" value="ECO:0007669"/>
    <property type="project" value="InterPro"/>
</dbReference>
<dbReference type="EMBL" id="FSSB01000032">
    <property type="protein sequence ID" value="SIO96543.1"/>
    <property type="molecule type" value="Genomic_DNA"/>
</dbReference>
<name>A0A1N6MAV4_9VIBR</name>
<dbReference type="RefSeq" id="WP_074374992.1">
    <property type="nucleotide sequence ID" value="NZ_AP024907.1"/>
</dbReference>
<dbReference type="PANTHER" id="PTHR30118:SF15">
    <property type="entry name" value="TRANSCRIPTIONAL REGULATORY PROTEIN"/>
    <property type="match status" value="1"/>
</dbReference>
<feature type="domain" description="HTH lysR-type" evidence="5">
    <location>
        <begin position="3"/>
        <end position="60"/>
    </location>
</feature>
<dbReference type="InterPro" id="IPR050389">
    <property type="entry name" value="LysR-type_TF"/>
</dbReference>
<evidence type="ECO:0000256" key="2">
    <source>
        <dbReference type="ARBA" id="ARBA00023015"/>
    </source>
</evidence>
<dbReference type="GO" id="GO:0003677">
    <property type="term" value="F:DNA binding"/>
    <property type="evidence" value="ECO:0007669"/>
    <property type="project" value="UniProtKB-KW"/>
</dbReference>
<dbReference type="InterPro" id="IPR036390">
    <property type="entry name" value="WH_DNA-bd_sf"/>
</dbReference>
<dbReference type="Gene3D" id="3.40.190.10">
    <property type="entry name" value="Periplasmic binding protein-like II"/>
    <property type="match status" value="2"/>
</dbReference>
<dbReference type="SUPFAM" id="SSF46785">
    <property type="entry name" value="Winged helix' DNA-binding domain"/>
    <property type="match status" value="1"/>
</dbReference>
<reference evidence="6 7" key="1">
    <citation type="submission" date="2016-12" db="EMBL/GenBank/DDBJ databases">
        <authorList>
            <person name="Song W.-J."/>
            <person name="Kurnit D.M."/>
        </authorList>
    </citation>
    <scope>NUCLEOTIDE SEQUENCE [LARGE SCALE GENOMIC DNA]</scope>
    <source>
        <strain evidence="6 7">CECT 9026</strain>
    </source>
</reference>
<dbReference type="AlphaFoldDB" id="A0A1N6MAV4"/>
<proteinExistence type="inferred from homology"/>
<dbReference type="Gene3D" id="1.10.10.10">
    <property type="entry name" value="Winged helix-like DNA-binding domain superfamily/Winged helix DNA-binding domain"/>
    <property type="match status" value="1"/>
</dbReference>
<evidence type="ECO:0000256" key="3">
    <source>
        <dbReference type="ARBA" id="ARBA00023125"/>
    </source>
</evidence>
<evidence type="ECO:0000313" key="7">
    <source>
        <dbReference type="Proteomes" id="UP000184774"/>
    </source>
</evidence>
<dbReference type="SUPFAM" id="SSF53850">
    <property type="entry name" value="Periplasmic binding protein-like II"/>
    <property type="match status" value="1"/>
</dbReference>
<dbReference type="PANTHER" id="PTHR30118">
    <property type="entry name" value="HTH-TYPE TRANSCRIPTIONAL REGULATOR LEUO-RELATED"/>
    <property type="match status" value="1"/>
</dbReference>
<organism evidence="6 7">
    <name type="scientific">Vibrio spartinae</name>
    <dbReference type="NCBI Taxonomy" id="1918945"/>
    <lineage>
        <taxon>Bacteria</taxon>
        <taxon>Pseudomonadati</taxon>
        <taxon>Pseudomonadota</taxon>
        <taxon>Gammaproteobacteria</taxon>
        <taxon>Vibrionales</taxon>
        <taxon>Vibrionaceae</taxon>
        <taxon>Vibrio</taxon>
    </lineage>
</organism>
<dbReference type="Pfam" id="PF00126">
    <property type="entry name" value="HTH_1"/>
    <property type="match status" value="1"/>
</dbReference>
<evidence type="ECO:0000256" key="4">
    <source>
        <dbReference type="ARBA" id="ARBA00023163"/>
    </source>
</evidence>
<dbReference type="Pfam" id="PF03466">
    <property type="entry name" value="LysR_substrate"/>
    <property type="match status" value="1"/>
</dbReference>
<dbReference type="CDD" id="cd08460">
    <property type="entry name" value="PBP2_DntR_like_1"/>
    <property type="match status" value="1"/>
</dbReference>
<protein>
    <submittedName>
        <fullName evidence="6">Nodulation protein D 2</fullName>
    </submittedName>
</protein>
<comment type="similarity">
    <text evidence="1">Belongs to the LysR transcriptional regulatory family.</text>
</comment>
<dbReference type="PROSITE" id="PS50931">
    <property type="entry name" value="HTH_LYSR"/>
    <property type="match status" value="1"/>
</dbReference>
<evidence type="ECO:0000259" key="5">
    <source>
        <dbReference type="PROSITE" id="PS50931"/>
    </source>
</evidence>